<protein>
    <submittedName>
        <fullName evidence="3">Acyltransferase</fullName>
    </submittedName>
</protein>
<sequence length="360" mass="41462">MTETLSKNVVSRIDSIDYLRGLAALSILAYHMYLFNFGEVDSSSILGKFKIYGVSIFYILSGITLYVVYKDRLHLKKKDLLEFYIKRFFRLVPLLWLVTLLTVLLQYNPEIMSLKKIILNITVLPGAIKPEGFIASGAWSIGNEIFFYLFFPFMIFLIRFKRPFIFLFLAAALGFLIYFTFYVLDPAVPLGFQWSAYVNPLGQFFYFITGIALGILGKYIPQRKLVYLLFFGLFFFLFAYYHVQGEPVMLVTGVARMVLSAYVVLLCLFFYKTDFSGFAPVLKTCMQFLGNISYSLYLLHPIVYFVVKTSLGMAGIESISVVISCTVVFSLFFAYLSYVFVEQTFIEIGKRFVKRIGYKV</sequence>
<dbReference type="OrthoDB" id="290051at2"/>
<keyword evidence="1" id="KW-1133">Transmembrane helix</keyword>
<dbReference type="Pfam" id="PF01757">
    <property type="entry name" value="Acyl_transf_3"/>
    <property type="match status" value="1"/>
</dbReference>
<organism evidence="3 4">
    <name type="scientific">Pedobacter frigoris</name>
    <dbReference type="NCBI Taxonomy" id="2571272"/>
    <lineage>
        <taxon>Bacteria</taxon>
        <taxon>Pseudomonadati</taxon>
        <taxon>Bacteroidota</taxon>
        <taxon>Sphingobacteriia</taxon>
        <taxon>Sphingobacteriales</taxon>
        <taxon>Sphingobacteriaceae</taxon>
        <taxon>Pedobacter</taxon>
    </lineage>
</organism>
<dbReference type="RefSeq" id="WP_136834736.1">
    <property type="nucleotide sequence ID" value="NZ_SWBQ01000001.1"/>
</dbReference>
<dbReference type="InterPro" id="IPR050879">
    <property type="entry name" value="Acyltransferase_3"/>
</dbReference>
<comment type="caution">
    <text evidence="3">The sequence shown here is derived from an EMBL/GenBank/DDBJ whole genome shotgun (WGS) entry which is preliminary data.</text>
</comment>
<dbReference type="GO" id="GO:0016747">
    <property type="term" value="F:acyltransferase activity, transferring groups other than amino-acyl groups"/>
    <property type="evidence" value="ECO:0007669"/>
    <property type="project" value="InterPro"/>
</dbReference>
<feature type="transmembrane region" description="Helical" evidence="1">
    <location>
        <begin position="319"/>
        <end position="341"/>
    </location>
</feature>
<evidence type="ECO:0000313" key="3">
    <source>
        <dbReference type="EMBL" id="TKC09325.1"/>
    </source>
</evidence>
<feature type="transmembrane region" description="Helical" evidence="1">
    <location>
        <begin position="249"/>
        <end position="271"/>
    </location>
</feature>
<feature type="transmembrane region" description="Helical" evidence="1">
    <location>
        <begin position="164"/>
        <end position="184"/>
    </location>
</feature>
<feature type="transmembrane region" description="Helical" evidence="1">
    <location>
        <begin position="291"/>
        <end position="307"/>
    </location>
</feature>
<feature type="transmembrane region" description="Helical" evidence="1">
    <location>
        <begin position="21"/>
        <end position="37"/>
    </location>
</feature>
<reference evidence="3 4" key="1">
    <citation type="submission" date="2019-04" db="EMBL/GenBank/DDBJ databases">
        <title>Pedobacter sp. RP-3-15 sp. nov., isolated from Arctic soil.</title>
        <authorList>
            <person name="Dahal R.H."/>
            <person name="Kim D.-U."/>
        </authorList>
    </citation>
    <scope>NUCLEOTIDE SEQUENCE [LARGE SCALE GENOMIC DNA]</scope>
    <source>
        <strain evidence="3 4">RP-3-15</strain>
    </source>
</reference>
<feature type="transmembrane region" description="Helical" evidence="1">
    <location>
        <begin position="204"/>
        <end position="220"/>
    </location>
</feature>
<feature type="transmembrane region" description="Helical" evidence="1">
    <location>
        <begin position="225"/>
        <end position="243"/>
    </location>
</feature>
<dbReference type="EMBL" id="SWBQ01000001">
    <property type="protein sequence ID" value="TKC09325.1"/>
    <property type="molecule type" value="Genomic_DNA"/>
</dbReference>
<accession>A0A4U1CR44</accession>
<evidence type="ECO:0000259" key="2">
    <source>
        <dbReference type="Pfam" id="PF01757"/>
    </source>
</evidence>
<dbReference type="Proteomes" id="UP000307244">
    <property type="component" value="Unassembled WGS sequence"/>
</dbReference>
<evidence type="ECO:0000256" key="1">
    <source>
        <dbReference type="SAM" id="Phobius"/>
    </source>
</evidence>
<feature type="domain" description="Acyltransferase 3" evidence="2">
    <location>
        <begin position="14"/>
        <end position="336"/>
    </location>
</feature>
<feature type="transmembrane region" description="Helical" evidence="1">
    <location>
        <begin position="88"/>
        <end position="107"/>
    </location>
</feature>
<keyword evidence="4" id="KW-1185">Reference proteome</keyword>
<feature type="transmembrane region" description="Helical" evidence="1">
    <location>
        <begin position="133"/>
        <end position="157"/>
    </location>
</feature>
<dbReference type="PANTHER" id="PTHR23028">
    <property type="entry name" value="ACETYLTRANSFERASE"/>
    <property type="match status" value="1"/>
</dbReference>
<gene>
    <name evidence="3" type="ORF">FA047_04325</name>
</gene>
<proteinExistence type="predicted"/>
<feature type="transmembrane region" description="Helical" evidence="1">
    <location>
        <begin position="49"/>
        <end position="68"/>
    </location>
</feature>
<evidence type="ECO:0000313" key="4">
    <source>
        <dbReference type="Proteomes" id="UP000307244"/>
    </source>
</evidence>
<keyword evidence="3" id="KW-0808">Transferase</keyword>
<keyword evidence="1" id="KW-0472">Membrane</keyword>
<dbReference type="InterPro" id="IPR002656">
    <property type="entry name" value="Acyl_transf_3_dom"/>
</dbReference>
<name>A0A4U1CR44_9SPHI</name>
<dbReference type="AlphaFoldDB" id="A0A4U1CR44"/>
<keyword evidence="1" id="KW-0812">Transmembrane</keyword>
<keyword evidence="3" id="KW-0012">Acyltransferase</keyword>